<dbReference type="WBParaSite" id="TREG1_26590.1">
    <property type="protein sequence ID" value="TREG1_26590.1"/>
    <property type="gene ID" value="TREG1_26590"/>
</dbReference>
<evidence type="ECO:0000313" key="6">
    <source>
        <dbReference type="Proteomes" id="UP000050795"/>
    </source>
</evidence>
<protein>
    <recommendedName>
        <fullName evidence="5">Rab-GAP TBC domain-containing protein</fullName>
    </recommendedName>
</protein>
<reference evidence="7 8" key="2">
    <citation type="submission" date="2023-11" db="UniProtKB">
        <authorList>
            <consortium name="WormBaseParasite"/>
        </authorList>
    </citation>
    <scope>IDENTIFICATION</scope>
</reference>
<dbReference type="Pfam" id="PF00566">
    <property type="entry name" value="RabGAP-TBC"/>
    <property type="match status" value="1"/>
</dbReference>
<dbReference type="PROSITE" id="PS50086">
    <property type="entry name" value="TBC_RABGAP"/>
    <property type="match status" value="1"/>
</dbReference>
<feature type="compositionally biased region" description="Polar residues" evidence="4">
    <location>
        <begin position="57"/>
        <end position="71"/>
    </location>
</feature>
<evidence type="ECO:0000256" key="3">
    <source>
        <dbReference type="SAM" id="Coils"/>
    </source>
</evidence>
<proteinExistence type="predicted"/>
<feature type="coiled-coil region" evidence="3">
    <location>
        <begin position="800"/>
        <end position="827"/>
    </location>
</feature>
<feature type="compositionally biased region" description="Low complexity" evidence="4">
    <location>
        <begin position="605"/>
        <end position="614"/>
    </location>
</feature>
<feature type="compositionally biased region" description="Low complexity" evidence="4">
    <location>
        <begin position="493"/>
        <end position="549"/>
    </location>
</feature>
<dbReference type="SUPFAM" id="SSF64518">
    <property type="entry name" value="Phase 1 flagellin"/>
    <property type="match status" value="1"/>
</dbReference>
<dbReference type="Gene3D" id="1.10.8.270">
    <property type="entry name" value="putative rabgap domain of human tbc1 domain family member 14 like domains"/>
    <property type="match status" value="1"/>
</dbReference>
<feature type="compositionally biased region" description="Low complexity" evidence="4">
    <location>
        <begin position="927"/>
        <end position="944"/>
    </location>
</feature>
<dbReference type="Gene3D" id="1.10.10.750">
    <property type="entry name" value="Ypt/Rab-GAP domain of gyp1p, domain 1"/>
    <property type="match status" value="1"/>
</dbReference>
<reference evidence="6" key="1">
    <citation type="submission" date="2022-06" db="EMBL/GenBank/DDBJ databases">
        <authorList>
            <person name="Berger JAMES D."/>
            <person name="Berger JAMES D."/>
        </authorList>
    </citation>
    <scope>NUCLEOTIDE SEQUENCE [LARGE SCALE GENOMIC DNA]</scope>
</reference>
<dbReference type="GO" id="GO:0031267">
    <property type="term" value="F:small GTPase binding"/>
    <property type="evidence" value="ECO:0007669"/>
    <property type="project" value="TreeGrafter"/>
</dbReference>
<evidence type="ECO:0000256" key="4">
    <source>
        <dbReference type="SAM" id="MobiDB-lite"/>
    </source>
</evidence>
<feature type="compositionally biased region" description="Polar residues" evidence="4">
    <location>
        <begin position="550"/>
        <end position="568"/>
    </location>
</feature>
<keyword evidence="2 3" id="KW-0175">Coiled coil</keyword>
<dbReference type="FunFam" id="1.10.472.80:FF:000002">
    <property type="entry name" value="Ecotropic viral integration site 5"/>
    <property type="match status" value="1"/>
</dbReference>
<dbReference type="SUPFAM" id="SSF47923">
    <property type="entry name" value="Ypt/Rab-GAP domain of gyp1p"/>
    <property type="match status" value="2"/>
</dbReference>
<keyword evidence="1" id="KW-0343">GTPase activation</keyword>
<organism evidence="6 7">
    <name type="scientific">Trichobilharzia regenti</name>
    <name type="common">Nasal bird schistosome</name>
    <dbReference type="NCBI Taxonomy" id="157069"/>
    <lineage>
        <taxon>Eukaryota</taxon>
        <taxon>Metazoa</taxon>
        <taxon>Spiralia</taxon>
        <taxon>Lophotrochozoa</taxon>
        <taxon>Platyhelminthes</taxon>
        <taxon>Trematoda</taxon>
        <taxon>Digenea</taxon>
        <taxon>Strigeidida</taxon>
        <taxon>Schistosomatoidea</taxon>
        <taxon>Schistosomatidae</taxon>
        <taxon>Trichobilharzia</taxon>
    </lineage>
</organism>
<feature type="region of interest" description="Disordered" evidence="4">
    <location>
        <begin position="585"/>
        <end position="619"/>
    </location>
</feature>
<evidence type="ECO:0000313" key="8">
    <source>
        <dbReference type="WBParaSite" id="TREG1_26590.3"/>
    </source>
</evidence>
<dbReference type="InterPro" id="IPR050302">
    <property type="entry name" value="Rab_GAP_TBC_domain"/>
</dbReference>
<dbReference type="WBParaSite" id="TREG1_26590.3">
    <property type="protein sequence ID" value="TREG1_26590.3"/>
    <property type="gene ID" value="TREG1_26590"/>
</dbReference>
<feature type="domain" description="Rab-GAP TBC" evidence="5">
    <location>
        <begin position="132"/>
        <end position="317"/>
    </location>
</feature>
<feature type="compositionally biased region" description="Low complexity" evidence="4">
    <location>
        <begin position="980"/>
        <end position="992"/>
    </location>
</feature>
<dbReference type="InterPro" id="IPR000195">
    <property type="entry name" value="Rab-GAP-TBC_dom"/>
</dbReference>
<evidence type="ECO:0000259" key="5">
    <source>
        <dbReference type="PROSITE" id="PS50086"/>
    </source>
</evidence>
<dbReference type="Gene3D" id="1.10.472.80">
    <property type="entry name" value="Ypt/Rab-GAP domain of gyp1p, domain 3"/>
    <property type="match status" value="1"/>
</dbReference>
<dbReference type="GO" id="GO:0005096">
    <property type="term" value="F:GTPase activator activity"/>
    <property type="evidence" value="ECO:0007669"/>
    <property type="project" value="UniProtKB-KW"/>
</dbReference>
<feature type="region of interest" description="Disordered" evidence="4">
    <location>
        <begin position="963"/>
        <end position="995"/>
    </location>
</feature>
<dbReference type="AlphaFoldDB" id="A0AA85JIC9"/>
<feature type="region of interest" description="Disordered" evidence="4">
    <location>
        <begin position="922"/>
        <end position="944"/>
    </location>
</feature>
<feature type="region of interest" description="Disordered" evidence="4">
    <location>
        <begin position="1065"/>
        <end position="1090"/>
    </location>
</feature>
<feature type="region of interest" description="Disordered" evidence="4">
    <location>
        <begin position="490"/>
        <end position="568"/>
    </location>
</feature>
<feature type="compositionally biased region" description="Low complexity" evidence="4">
    <location>
        <begin position="41"/>
        <end position="51"/>
    </location>
</feature>
<name>A0AA85JIC9_TRIRE</name>
<sequence>MGCEKQSELELLAKLEEQNRALFSDAKIVPSLQTHRRREGSLSSSISTGSGQDDTRSSGTPSFQNNGHTNYSSLSSSSKLNSASGVSLPLMIGWTAGAPVSSSIREQWDYVVNNWEQCSKKKSYVSDLIKKGVPDEFRPLIWQLYTGAYDSAVKKHYHNYLLVDSPVEKAIRRDIARTFPKHDLFKDENGCGQESLFRVIKAYSIHDPEVGYCQGSAFIVGLLLMQMPELSSFAVLVQLMNDYRLREMYKPSMMELGVCMYQLEQLIADNLPDLYTHFRTQSFAPSLYASAWFLTLFSTILPIPFATRVMDFYIVEGLQFIFKLALSILKFSADNLLRCDMESMVAFLQHEGPIEWDKHSSVIFESACSFKLNTKKMKKLEKEYMTMRSQEREEQIELRRLRTENGLLLQRLARLEEESAVMADHLVKCQLIRAQEAEAAIALRCELAILRREYSLLNPPVIIPSQNTNEVLNSEAEDDINLISNHRMMQNGTQETTATTTSITTTTTTTTMEGSAAKTVPTTDTADTTVTDDSSNNTTNTKLTNGNNPQDNSVQQQTITNGYPMNSESPNYYSKVNFTIDSNHSPNSSYDFCTLPRSRNREHNNNNNKANNNNGTGKYNGEAKTDQLLSTTINQLQTDLVNSRFNEADAKKVSHELRCKLHELEESKTDQSLRAAEQIAVLKDELFGAKLRETELVNQIEEFKRRFDDLDSLWQMHLGKCKGVNNDTKRASLWIGSLNSLDASEMNNKMKFSDRILETRFINQISSLKQKITDLTAQQELSDRRADRLDKRVTELLESRTAFQARERELTMELKQLEQKCADIEAKRKADGVMWRSREMELKAQLAERKQGYLQLEYQYESLLTSQRLQVATGSGSQSLDNHDLCMRRKSSLDCDKLLEYNSNTTILAGIGATSNVVNTATNGTPNNNSSSINGVNSSNNNNSNKRFTLGSYLKFAQSSPHSTSLANSTASTPRVLNADNSNNDNDSSPSPYTVSSEVYSMWKDLPPSVMTESIGPLEDLCLIPDDPMITSVYINPSTSSTSSLSPTKEAGAAIAVTNTTTITLTTSPPPLTSSASVTSSLSSSNSQNF</sequence>
<feature type="compositionally biased region" description="Polar residues" evidence="4">
    <location>
        <begin position="963"/>
        <end position="975"/>
    </location>
</feature>
<dbReference type="FunFam" id="1.10.8.270:FF:000001">
    <property type="entry name" value="TBC1 domain family member 1"/>
    <property type="match status" value="1"/>
</dbReference>
<dbReference type="PANTHER" id="PTHR47219">
    <property type="entry name" value="RAB GTPASE-ACTIVATING PROTEIN 1-LIKE"/>
    <property type="match status" value="1"/>
</dbReference>
<feature type="region of interest" description="Disordered" evidence="4">
    <location>
        <begin position="33"/>
        <end position="75"/>
    </location>
</feature>
<feature type="coiled-coil region" evidence="3">
    <location>
        <begin position="377"/>
        <end position="418"/>
    </location>
</feature>
<dbReference type="InterPro" id="IPR035969">
    <property type="entry name" value="Rab-GAP_TBC_sf"/>
</dbReference>
<dbReference type="PANTHER" id="PTHR47219:SF22">
    <property type="entry name" value="RAB-GAP TBC DOMAIN-CONTAINING PROTEIN"/>
    <property type="match status" value="1"/>
</dbReference>
<accession>A0AA85JIC9</accession>
<keyword evidence="6" id="KW-1185">Reference proteome</keyword>
<dbReference type="SMART" id="SM00164">
    <property type="entry name" value="TBC"/>
    <property type="match status" value="1"/>
</dbReference>
<evidence type="ECO:0000256" key="2">
    <source>
        <dbReference type="ARBA" id="ARBA00023054"/>
    </source>
</evidence>
<dbReference type="Proteomes" id="UP000050795">
    <property type="component" value="Unassembled WGS sequence"/>
</dbReference>
<evidence type="ECO:0000256" key="1">
    <source>
        <dbReference type="ARBA" id="ARBA00022468"/>
    </source>
</evidence>
<evidence type="ECO:0000313" key="7">
    <source>
        <dbReference type="WBParaSite" id="TREG1_26590.1"/>
    </source>
</evidence>